<accession>A0A2P2J1G0</accession>
<organism evidence="1">
    <name type="scientific">Rhizophora mucronata</name>
    <name type="common">Asiatic mangrove</name>
    <dbReference type="NCBI Taxonomy" id="61149"/>
    <lineage>
        <taxon>Eukaryota</taxon>
        <taxon>Viridiplantae</taxon>
        <taxon>Streptophyta</taxon>
        <taxon>Embryophyta</taxon>
        <taxon>Tracheophyta</taxon>
        <taxon>Spermatophyta</taxon>
        <taxon>Magnoliopsida</taxon>
        <taxon>eudicotyledons</taxon>
        <taxon>Gunneridae</taxon>
        <taxon>Pentapetalae</taxon>
        <taxon>rosids</taxon>
        <taxon>fabids</taxon>
        <taxon>Malpighiales</taxon>
        <taxon>Rhizophoraceae</taxon>
        <taxon>Rhizophora</taxon>
    </lineage>
</organism>
<dbReference type="EMBL" id="GGEC01006807">
    <property type="protein sequence ID" value="MBW87290.1"/>
    <property type="molecule type" value="Transcribed_RNA"/>
</dbReference>
<name>A0A2P2J1G0_RHIMU</name>
<proteinExistence type="predicted"/>
<evidence type="ECO:0000313" key="1">
    <source>
        <dbReference type="EMBL" id="MBW87290.1"/>
    </source>
</evidence>
<sequence length="55" mass="6255">MDSCGNERGPAGYRRNVSLMTAWRYTKFFESNSSTCLVLPTWASNSIWTLFSASR</sequence>
<protein>
    <submittedName>
        <fullName evidence="1">Uncharacterized protein</fullName>
    </submittedName>
</protein>
<dbReference type="AlphaFoldDB" id="A0A2P2J1G0"/>
<reference evidence="1" key="1">
    <citation type="submission" date="2018-02" db="EMBL/GenBank/DDBJ databases">
        <title>Rhizophora mucronata_Transcriptome.</title>
        <authorList>
            <person name="Meera S.P."/>
            <person name="Sreeshan A."/>
            <person name="Augustine A."/>
        </authorList>
    </citation>
    <scope>NUCLEOTIDE SEQUENCE</scope>
    <source>
        <tissue evidence="1">Leaf</tissue>
    </source>
</reference>